<feature type="transmembrane region" description="Helical" evidence="2">
    <location>
        <begin position="184"/>
        <end position="209"/>
    </location>
</feature>
<reference evidence="3 4" key="1">
    <citation type="journal article" date="2019" name="Int. J. Syst. Evol. Microbiol.">
        <title>The Global Catalogue of Microorganisms (GCM) 10K type strain sequencing project: providing services to taxonomists for standard genome sequencing and annotation.</title>
        <authorList>
            <consortium name="The Broad Institute Genomics Platform"/>
            <consortium name="The Broad Institute Genome Sequencing Center for Infectious Disease"/>
            <person name="Wu L."/>
            <person name="Ma J."/>
        </authorList>
    </citation>
    <scope>NUCLEOTIDE SEQUENCE [LARGE SCALE GENOMIC DNA]</scope>
    <source>
        <strain evidence="3 4">CGMCC 1.12543</strain>
    </source>
</reference>
<organism evidence="3 4">
    <name type="scientific">Halomarina salina</name>
    <dbReference type="NCBI Taxonomy" id="1872699"/>
    <lineage>
        <taxon>Archaea</taxon>
        <taxon>Methanobacteriati</taxon>
        <taxon>Methanobacteriota</taxon>
        <taxon>Stenosarchaea group</taxon>
        <taxon>Halobacteria</taxon>
        <taxon>Halobacteriales</taxon>
        <taxon>Natronomonadaceae</taxon>
        <taxon>Halomarina</taxon>
    </lineage>
</organism>
<gene>
    <name evidence="3" type="ORF">ACFPYI_06160</name>
</gene>
<comment type="caution">
    <text evidence="3">The sequence shown here is derived from an EMBL/GenBank/DDBJ whole genome shotgun (WGS) entry which is preliminary data.</text>
</comment>
<evidence type="ECO:0000256" key="2">
    <source>
        <dbReference type="SAM" id="Phobius"/>
    </source>
</evidence>
<keyword evidence="2" id="KW-0812">Transmembrane</keyword>
<keyword evidence="4" id="KW-1185">Reference proteome</keyword>
<dbReference type="InterPro" id="IPR049886">
    <property type="entry name" value="CFI_box_CTERM_dom"/>
</dbReference>
<feature type="region of interest" description="Disordered" evidence="1">
    <location>
        <begin position="1"/>
        <end position="35"/>
    </location>
</feature>
<evidence type="ECO:0000313" key="3">
    <source>
        <dbReference type="EMBL" id="MFC5970912.1"/>
    </source>
</evidence>
<keyword evidence="2" id="KW-1133">Transmembrane helix</keyword>
<accession>A0ABD5RJZ3</accession>
<keyword evidence="2" id="KW-0472">Membrane</keyword>
<dbReference type="Proteomes" id="UP001596099">
    <property type="component" value="Unassembled WGS sequence"/>
</dbReference>
<sequence length="243" mass="25990">MPHTPVDPDGGDDGGGAPGADSEPEADGQDADVVEISDGREKYVSLLTTDGDRVERGDVFLQHSTDAFAVSDDPAFPAESTDRYAKADLLRFEVKQHHSACFVTTAAAGDGETLDDLRGFRDGWLTNSRVGGTLVAGYERVSPPVARTLARHPDSRTTRVVRRHVDRCARLARRQARERSRVRVAGLGVVLVVLYLVGVALAVAGHAAIRARELVAGEAEAAYSASDSPRLTGRRSDADSRSD</sequence>
<dbReference type="EMBL" id="JBHSQH010000001">
    <property type="protein sequence ID" value="MFC5970912.1"/>
    <property type="molecule type" value="Genomic_DNA"/>
</dbReference>
<protein>
    <submittedName>
        <fullName evidence="3">CFI-box-CTERM domain-containing protein</fullName>
    </submittedName>
</protein>
<dbReference type="AlphaFoldDB" id="A0ABD5RJZ3"/>
<proteinExistence type="predicted"/>
<evidence type="ECO:0000313" key="4">
    <source>
        <dbReference type="Proteomes" id="UP001596099"/>
    </source>
</evidence>
<feature type="compositionally biased region" description="Acidic residues" evidence="1">
    <location>
        <begin position="22"/>
        <end position="35"/>
    </location>
</feature>
<evidence type="ECO:0000256" key="1">
    <source>
        <dbReference type="SAM" id="MobiDB-lite"/>
    </source>
</evidence>
<dbReference type="NCBIfam" id="NF041770">
    <property type="entry name" value="CFI_box_CTERM"/>
    <property type="match status" value="1"/>
</dbReference>
<dbReference type="RefSeq" id="WP_247413828.1">
    <property type="nucleotide sequence ID" value="NZ_JALLGW010000001.1"/>
</dbReference>
<name>A0ABD5RJZ3_9EURY</name>